<comment type="subcellular location">
    <subcellularLocation>
        <location evidence="1">Cell envelope</location>
    </subcellularLocation>
</comment>
<dbReference type="EMBL" id="HE663493">
    <property type="protein sequence ID" value="CCG09058.1"/>
    <property type="molecule type" value="Genomic_DNA"/>
</dbReference>
<dbReference type="Gene3D" id="2.40.50.100">
    <property type="match status" value="1"/>
</dbReference>
<accession>H6SM43</accession>
<dbReference type="RefSeq" id="WP_014415690.1">
    <property type="nucleotide sequence ID" value="NC_017059.1"/>
</dbReference>
<dbReference type="KEGG" id="rpm:RSPPHO_02432"/>
<dbReference type="PANTHER" id="PTHR32347">
    <property type="entry name" value="EFFLUX SYSTEM COMPONENT YKNX-RELATED"/>
    <property type="match status" value="1"/>
</dbReference>
<sequence length="437" mass="47951">MSEEGAVYATFLQLEREARDAENEDALRFVMVNQTRRLLAFRQAILVRHDGSRVSVAAISNVPVIDHQAPLASWIVSVLKVLRPDPARGAERLDPAALPESLRQDWALWWPPEALALPLITAGSCLGTLILVRDVPFQAAEKVLGERLSEAYAHAWNALGSRSKPWRWRGRRAIAWGLLAVGLGTGLAWPVPQSALAPVEIVPRDPWVVAAPLEGVVREILIDPNQGVRRGDPLFRFEEAPLRAKREVAAKQLALAEADWRLAQQAAFRDTTRKGEVALKEATVTLRATELAYAEELLGRALVTAPTDGVAVFADRDDWTGRPVAVGERVMVVADPTQTEARIHLPVSDAIVLEPGARVRLFLAIDPLHPVEAVLRRASYDAEPTPDGILGYRIEADFSVPLRLGLQGTAKLYGTTAPFAFTLLRRPIAGVRQFLGM</sequence>
<protein>
    <submittedName>
        <fullName evidence="3">Membrane-fusion protein</fullName>
    </submittedName>
</protein>
<dbReference type="HOGENOM" id="CLU_049021_0_0_5"/>
<dbReference type="InterPro" id="IPR050465">
    <property type="entry name" value="UPF0194_transport"/>
</dbReference>
<evidence type="ECO:0000313" key="3">
    <source>
        <dbReference type="EMBL" id="CCG09058.1"/>
    </source>
</evidence>
<dbReference type="STRING" id="1150469.RSPPHO_02432"/>
<evidence type="ECO:0000256" key="1">
    <source>
        <dbReference type="ARBA" id="ARBA00004196"/>
    </source>
</evidence>
<gene>
    <name evidence="3" type="ORF">RSPPHO_02432</name>
</gene>
<dbReference type="AlphaFoldDB" id="H6SM43"/>
<dbReference type="Proteomes" id="UP000033220">
    <property type="component" value="Chromosome DSM 122"/>
</dbReference>
<dbReference type="SUPFAM" id="SSF111369">
    <property type="entry name" value="HlyD-like secretion proteins"/>
    <property type="match status" value="1"/>
</dbReference>
<dbReference type="GO" id="GO:0030313">
    <property type="term" value="C:cell envelope"/>
    <property type="evidence" value="ECO:0007669"/>
    <property type="project" value="UniProtKB-SubCell"/>
</dbReference>
<organism evidence="3 4">
    <name type="scientific">Pararhodospirillum photometricum DSM 122</name>
    <dbReference type="NCBI Taxonomy" id="1150469"/>
    <lineage>
        <taxon>Bacteria</taxon>
        <taxon>Pseudomonadati</taxon>
        <taxon>Pseudomonadota</taxon>
        <taxon>Alphaproteobacteria</taxon>
        <taxon>Rhodospirillales</taxon>
        <taxon>Rhodospirillaceae</taxon>
        <taxon>Pararhodospirillum</taxon>
    </lineage>
</organism>
<dbReference type="OrthoDB" id="9763546at2"/>
<reference evidence="3 4" key="1">
    <citation type="submission" date="2012-02" db="EMBL/GenBank/DDBJ databases">
        <title>Shotgun genome sequence of Phaeospirillum photometricum DSM 122.</title>
        <authorList>
            <person name="Duquesne K."/>
            <person name="Sturgis J."/>
        </authorList>
    </citation>
    <scope>NUCLEOTIDE SEQUENCE [LARGE SCALE GENOMIC DNA]</scope>
    <source>
        <strain evidence="4">DSM122</strain>
    </source>
</reference>
<name>H6SM43_PARPM</name>
<dbReference type="eggNOG" id="COG0845">
    <property type="taxonomic scope" value="Bacteria"/>
</dbReference>
<keyword evidence="2" id="KW-0175">Coiled coil</keyword>
<dbReference type="Gene3D" id="1.10.287.470">
    <property type="entry name" value="Helix hairpin bin"/>
    <property type="match status" value="1"/>
</dbReference>
<dbReference type="PATRIC" id="fig|1150469.3.peg.2762"/>
<evidence type="ECO:0000256" key="2">
    <source>
        <dbReference type="ARBA" id="ARBA00023054"/>
    </source>
</evidence>
<keyword evidence="4" id="KW-1185">Reference proteome</keyword>
<proteinExistence type="predicted"/>
<evidence type="ECO:0000313" key="4">
    <source>
        <dbReference type="Proteomes" id="UP000033220"/>
    </source>
</evidence>
<dbReference type="PANTHER" id="PTHR32347:SF23">
    <property type="entry name" value="BLL5650 PROTEIN"/>
    <property type="match status" value="1"/>
</dbReference>